<gene>
    <name evidence="5" type="ORF">V3390_02725</name>
</gene>
<dbReference type="SUPFAM" id="SSF54909">
    <property type="entry name" value="Dimeric alpha+beta barrel"/>
    <property type="match status" value="1"/>
</dbReference>
<dbReference type="InterPro" id="IPR011008">
    <property type="entry name" value="Dimeric_a/b-barrel"/>
</dbReference>
<dbReference type="Pfam" id="PF13412">
    <property type="entry name" value="HTH_24"/>
    <property type="match status" value="1"/>
</dbReference>
<dbReference type="InterPro" id="IPR019887">
    <property type="entry name" value="Tscrpt_reg_AsnC/Lrp_C"/>
</dbReference>
<evidence type="ECO:0000256" key="3">
    <source>
        <dbReference type="ARBA" id="ARBA00023163"/>
    </source>
</evidence>
<dbReference type="SUPFAM" id="SSF46785">
    <property type="entry name" value="Winged helix' DNA-binding domain"/>
    <property type="match status" value="1"/>
</dbReference>
<dbReference type="Proteomes" id="UP001356170">
    <property type="component" value="Unassembled WGS sequence"/>
</dbReference>
<evidence type="ECO:0000259" key="4">
    <source>
        <dbReference type="PROSITE" id="PS50956"/>
    </source>
</evidence>
<accession>A0ABU7UXE3</accession>
<dbReference type="CDD" id="cd00090">
    <property type="entry name" value="HTH_ARSR"/>
    <property type="match status" value="1"/>
</dbReference>
<dbReference type="InterPro" id="IPR019888">
    <property type="entry name" value="Tscrpt_reg_AsnC-like"/>
</dbReference>
<keyword evidence="6" id="KW-1185">Reference proteome</keyword>
<sequence>MSITSLDRLDLQLLALLQQDAKRTNAELAEQVHLSPSATLRRIQRLERDGIIEGYRAHINRQGMGLGLMSFVRVQLRQHDSGAIEQFIAFVSQWPEVISAYALTGDMDYLLQIAVRDLDHFSAFLLDRLLNNAAVADVNTSFVLRTVKRFSGFALPAG</sequence>
<comment type="caution">
    <text evidence="5">The sequence shown here is derived from an EMBL/GenBank/DDBJ whole genome shotgun (WGS) entry which is preliminary data.</text>
</comment>
<feature type="domain" description="HTH asnC-type" evidence="4">
    <location>
        <begin position="6"/>
        <end position="67"/>
    </location>
</feature>
<dbReference type="PRINTS" id="PR00033">
    <property type="entry name" value="HTHASNC"/>
</dbReference>
<keyword evidence="2" id="KW-0238">DNA-binding</keyword>
<dbReference type="InterPro" id="IPR036390">
    <property type="entry name" value="WH_DNA-bd_sf"/>
</dbReference>
<organism evidence="5 6">
    <name type="scientific">Aquilutibacter rugosus</name>
    <dbReference type="NCBI Taxonomy" id="3115820"/>
    <lineage>
        <taxon>Bacteria</taxon>
        <taxon>Pseudomonadati</taxon>
        <taxon>Pseudomonadota</taxon>
        <taxon>Gammaproteobacteria</taxon>
        <taxon>Lysobacterales</taxon>
        <taxon>Lysobacteraceae</taxon>
        <taxon>Aquilutibacter</taxon>
    </lineage>
</organism>
<evidence type="ECO:0000313" key="6">
    <source>
        <dbReference type="Proteomes" id="UP001356170"/>
    </source>
</evidence>
<dbReference type="SMART" id="SM00344">
    <property type="entry name" value="HTH_ASNC"/>
    <property type="match status" value="1"/>
</dbReference>
<reference evidence="5 6" key="1">
    <citation type="submission" date="2024-01" db="EMBL/GenBank/DDBJ databases">
        <title>Novel species of the genus Luteimonas isolated from rivers.</title>
        <authorList>
            <person name="Lu H."/>
        </authorList>
    </citation>
    <scope>NUCLEOTIDE SEQUENCE [LARGE SCALE GENOMIC DNA]</scope>
    <source>
        <strain evidence="5 6">FXH3W</strain>
    </source>
</reference>
<dbReference type="InterPro" id="IPR011991">
    <property type="entry name" value="ArsR-like_HTH"/>
</dbReference>
<protein>
    <submittedName>
        <fullName evidence="5">Lrp/AsnC family transcriptional regulator</fullName>
    </submittedName>
</protein>
<name>A0ABU7UXE3_9GAMM</name>
<keyword evidence="3" id="KW-0804">Transcription</keyword>
<dbReference type="InterPro" id="IPR036388">
    <property type="entry name" value="WH-like_DNA-bd_sf"/>
</dbReference>
<proteinExistence type="predicted"/>
<evidence type="ECO:0000256" key="1">
    <source>
        <dbReference type="ARBA" id="ARBA00023015"/>
    </source>
</evidence>
<dbReference type="InterPro" id="IPR000485">
    <property type="entry name" value="AsnC-type_HTH_dom"/>
</dbReference>
<evidence type="ECO:0000256" key="2">
    <source>
        <dbReference type="ARBA" id="ARBA00023125"/>
    </source>
</evidence>
<evidence type="ECO:0000313" key="5">
    <source>
        <dbReference type="EMBL" id="MEF2155147.1"/>
    </source>
</evidence>
<dbReference type="EMBL" id="JAZHBO010000001">
    <property type="protein sequence ID" value="MEF2155147.1"/>
    <property type="molecule type" value="Genomic_DNA"/>
</dbReference>
<dbReference type="PANTHER" id="PTHR30154:SF46">
    <property type="entry name" value="TRANSCRIPTIONAL REGULATORY PROTEIN"/>
    <property type="match status" value="1"/>
</dbReference>
<keyword evidence="1" id="KW-0805">Transcription regulation</keyword>
<dbReference type="RefSeq" id="WP_331690208.1">
    <property type="nucleotide sequence ID" value="NZ_JAZHBN010000008.1"/>
</dbReference>
<dbReference type="PROSITE" id="PS50956">
    <property type="entry name" value="HTH_ASNC_2"/>
    <property type="match status" value="1"/>
</dbReference>
<dbReference type="Gene3D" id="1.10.10.10">
    <property type="entry name" value="Winged helix-like DNA-binding domain superfamily/Winged helix DNA-binding domain"/>
    <property type="match status" value="1"/>
</dbReference>
<dbReference type="Gene3D" id="3.30.70.920">
    <property type="match status" value="1"/>
</dbReference>
<dbReference type="Pfam" id="PF01037">
    <property type="entry name" value="AsnC_trans_reg"/>
    <property type="match status" value="1"/>
</dbReference>
<dbReference type="PANTHER" id="PTHR30154">
    <property type="entry name" value="LEUCINE-RESPONSIVE REGULATORY PROTEIN"/>
    <property type="match status" value="1"/>
</dbReference>